<evidence type="ECO:0000256" key="6">
    <source>
        <dbReference type="ARBA" id="ARBA00022691"/>
    </source>
</evidence>
<evidence type="ECO:0000313" key="12">
    <source>
        <dbReference type="EMBL" id="CUS15428.1"/>
    </source>
</evidence>
<organism evidence="12 13">
    <name type="scientific">Tuber aestivum</name>
    <name type="common">summer truffle</name>
    <dbReference type="NCBI Taxonomy" id="59557"/>
    <lineage>
        <taxon>Eukaryota</taxon>
        <taxon>Fungi</taxon>
        <taxon>Dikarya</taxon>
        <taxon>Ascomycota</taxon>
        <taxon>Pezizomycotina</taxon>
        <taxon>Pezizomycetes</taxon>
        <taxon>Pezizales</taxon>
        <taxon>Tuberaceae</taxon>
        <taxon>Tuber</taxon>
    </lineage>
</organism>
<dbReference type="InterPro" id="IPR046341">
    <property type="entry name" value="SET_dom_sf"/>
</dbReference>
<evidence type="ECO:0000259" key="11">
    <source>
        <dbReference type="PROSITE" id="PS51215"/>
    </source>
</evidence>
<feature type="compositionally biased region" description="Polar residues" evidence="8">
    <location>
        <begin position="37"/>
        <end position="47"/>
    </location>
</feature>
<evidence type="ECO:0000259" key="10">
    <source>
        <dbReference type="PROSITE" id="PS50868"/>
    </source>
</evidence>
<evidence type="ECO:0000256" key="5">
    <source>
        <dbReference type="ARBA" id="ARBA00022679"/>
    </source>
</evidence>
<dbReference type="PANTHER" id="PTHR22884">
    <property type="entry name" value="SET DOMAIN PROTEINS"/>
    <property type="match status" value="1"/>
</dbReference>
<feature type="compositionally biased region" description="Low complexity" evidence="8">
    <location>
        <begin position="583"/>
        <end position="595"/>
    </location>
</feature>
<feature type="compositionally biased region" description="Basic residues" evidence="8">
    <location>
        <begin position="607"/>
        <end position="620"/>
    </location>
</feature>
<name>A0A292Q918_9PEZI</name>
<feature type="region of interest" description="Disordered" evidence="8">
    <location>
        <begin position="565"/>
        <end position="620"/>
    </location>
</feature>
<dbReference type="EMBL" id="LN890947">
    <property type="protein sequence ID" value="CUS15428.1"/>
    <property type="molecule type" value="Genomic_DNA"/>
</dbReference>
<evidence type="ECO:0008006" key="14">
    <source>
        <dbReference type="Google" id="ProtNLM"/>
    </source>
</evidence>
<evidence type="ECO:0000256" key="1">
    <source>
        <dbReference type="ARBA" id="ARBA00004123"/>
    </source>
</evidence>
<accession>A0A292Q918</accession>
<keyword evidence="4" id="KW-0489">Methyltransferase</keyword>
<keyword evidence="7" id="KW-0539">Nucleus</keyword>
<gene>
    <name evidence="12" type="ORF">GSTUAT00000479001</name>
</gene>
<dbReference type="Pfam" id="PF17907">
    <property type="entry name" value="AWS"/>
    <property type="match status" value="1"/>
</dbReference>
<dbReference type="GO" id="GO:0042054">
    <property type="term" value="F:histone methyltransferase activity"/>
    <property type="evidence" value="ECO:0007669"/>
    <property type="project" value="InterPro"/>
</dbReference>
<dbReference type="PROSITE" id="PS50280">
    <property type="entry name" value="SET"/>
    <property type="match status" value="1"/>
</dbReference>
<evidence type="ECO:0000256" key="3">
    <source>
        <dbReference type="ARBA" id="ARBA00022454"/>
    </source>
</evidence>
<dbReference type="Proteomes" id="UP001412239">
    <property type="component" value="Unassembled WGS sequence"/>
</dbReference>
<feature type="compositionally biased region" description="Acidic residues" evidence="8">
    <location>
        <begin position="685"/>
        <end position="741"/>
    </location>
</feature>
<evidence type="ECO:0000259" key="9">
    <source>
        <dbReference type="PROSITE" id="PS50280"/>
    </source>
</evidence>
<reference evidence="12" key="1">
    <citation type="submission" date="2015-10" db="EMBL/GenBank/DDBJ databases">
        <authorList>
            <person name="Regsiter A."/>
            <person name="william w."/>
        </authorList>
    </citation>
    <scope>NUCLEOTIDE SEQUENCE</scope>
    <source>
        <strain evidence="12">Montdore</strain>
    </source>
</reference>
<feature type="compositionally biased region" description="Low complexity" evidence="8">
    <location>
        <begin position="135"/>
        <end position="145"/>
    </location>
</feature>
<dbReference type="GO" id="GO:0005634">
    <property type="term" value="C:nucleus"/>
    <property type="evidence" value="ECO:0007669"/>
    <property type="project" value="UniProtKB-SubCell"/>
</dbReference>
<feature type="compositionally biased region" description="Low complexity" evidence="8">
    <location>
        <begin position="845"/>
        <end position="860"/>
    </location>
</feature>
<evidence type="ECO:0000256" key="7">
    <source>
        <dbReference type="ARBA" id="ARBA00023242"/>
    </source>
</evidence>
<protein>
    <recommendedName>
        <fullName evidence="14">SET domain-containing protein</fullName>
    </recommendedName>
</protein>
<evidence type="ECO:0000256" key="2">
    <source>
        <dbReference type="ARBA" id="ARBA00004286"/>
    </source>
</evidence>
<dbReference type="InterPro" id="IPR001214">
    <property type="entry name" value="SET_dom"/>
</dbReference>
<proteinExistence type="predicted"/>
<dbReference type="PROSITE" id="PS50868">
    <property type="entry name" value="POST_SET"/>
    <property type="match status" value="1"/>
</dbReference>
<dbReference type="PROSITE" id="PS51215">
    <property type="entry name" value="AWS"/>
    <property type="match status" value="1"/>
</dbReference>
<feature type="domain" description="AWS" evidence="11">
    <location>
        <begin position="392"/>
        <end position="439"/>
    </location>
</feature>
<feature type="region of interest" description="Disordered" evidence="8">
    <location>
        <begin position="1"/>
        <end position="261"/>
    </location>
</feature>
<feature type="domain" description="Post-SET" evidence="10">
    <location>
        <begin position="545"/>
        <end position="561"/>
    </location>
</feature>
<keyword evidence="3" id="KW-0158">Chromosome</keyword>
<feature type="domain" description="SET" evidence="9">
    <location>
        <begin position="450"/>
        <end position="537"/>
    </location>
</feature>
<feature type="compositionally biased region" description="Low complexity" evidence="8">
    <location>
        <begin position="194"/>
        <end position="206"/>
    </location>
</feature>
<evidence type="ECO:0000256" key="4">
    <source>
        <dbReference type="ARBA" id="ARBA00022603"/>
    </source>
</evidence>
<dbReference type="InterPro" id="IPR006560">
    <property type="entry name" value="AWS_dom"/>
</dbReference>
<dbReference type="SMART" id="SM00317">
    <property type="entry name" value="SET"/>
    <property type="match status" value="1"/>
</dbReference>
<dbReference type="SUPFAM" id="SSF82199">
    <property type="entry name" value="SET domain"/>
    <property type="match status" value="1"/>
</dbReference>
<feature type="compositionally biased region" description="Basic and acidic residues" evidence="8">
    <location>
        <begin position="146"/>
        <end position="169"/>
    </location>
</feature>
<comment type="subcellular location">
    <subcellularLocation>
        <location evidence="2">Chromosome</location>
    </subcellularLocation>
    <subcellularLocation>
        <location evidence="1">Nucleus</location>
    </subcellularLocation>
</comment>
<keyword evidence="13" id="KW-1185">Reference proteome</keyword>
<feature type="region of interest" description="Disordered" evidence="8">
    <location>
        <begin position="660"/>
        <end position="741"/>
    </location>
</feature>
<feature type="compositionally biased region" description="Polar residues" evidence="8">
    <location>
        <begin position="819"/>
        <end position="829"/>
    </location>
</feature>
<sequence>MWTNSPPCSPSPGRASDSILPQPASSASSIVSTSVTNQSTVATSMSITPDRETLVLPDDAIISKPIDSGKDLPPINAEQSDVGATEEPEAGPIEADKAGNATEDVKEERGDSSGGAQEQTRTTRSLRDRSRTVGESTPSTPAPTKSTKESKTAPDAARRRSLRLADKPKSPNTSDVSKAKPNATRRHSQRIQVAVATAAKLAATTTPAPPRGKRSHEVMAAGSKSAGPKLQNPTPTVASAVPSKELGEDGAPRSSKRARKVLSYDEDKHDEQLALSLTHSTSGALATNPRKRKKIWLNQGLYLGQEQDIDVTRRPSGGSRKRGKIMEKKKPSVLPLPMFTGSRIMETERDFKLPFNVFAPSPWRCGPIPDWRRLNHNVLIGDAASHWKKEKASTAKCVCAEDVGCDENCLNMCTWVECDEGNCNVGVEHCTNRAFADLKERVKSGTKFAEGVEVVKTANCGHGLRATRSFMPNQIIVEYTGEIITQEESERRMVEVYKDNKIHVIPIVGWRSGRPRMALFAGDDGIEAGEELTYDYNFNWFTGVSQQTCHCGADNCRGALGKKADGFQRASPPAKGKGKAKGKAGATSKGKPASARARAEVAPKSKVAIKGKASTKGRVTARTRVVTTTKITKPAKARSTRAAKGKGAIRATVKKTTVRIQRSVTASSNRVRRVVRNAAPPPPEEFSEDEEEGGEEKEGEGEGEGVEDSEESGNVEEEVGEVEGAEEVGETEVAEKDDDQSDIEGLESICVASSPGQAVLSDFARQRIRNRGGKPRVTRTYKIGKTIRAKYYKGKLGPRKKAIQDAITPLLASGSSSESATITVATSPRTYREIAPKPPSDAEASSSMSSTSGTSVSGRVGVRRSIRKNGTPSAAQNTVQTFEALVAGHPAATPLLGQALNSVLATSAEAEALATGVGLLGSVECTV</sequence>
<feature type="compositionally biased region" description="Basic residues" evidence="8">
    <location>
        <begin position="633"/>
        <end position="644"/>
    </location>
</feature>
<feature type="region of interest" description="Disordered" evidence="8">
    <location>
        <begin position="819"/>
        <end position="862"/>
    </location>
</feature>
<dbReference type="InterPro" id="IPR050777">
    <property type="entry name" value="SET2_Histone-Lys_MeTrsfase"/>
</dbReference>
<dbReference type="SMART" id="SM00508">
    <property type="entry name" value="PostSET"/>
    <property type="match status" value="1"/>
</dbReference>
<dbReference type="InterPro" id="IPR003616">
    <property type="entry name" value="Post-SET_dom"/>
</dbReference>
<feature type="compositionally biased region" description="Low complexity" evidence="8">
    <location>
        <begin position="24"/>
        <end position="36"/>
    </location>
</feature>
<evidence type="ECO:0000256" key="8">
    <source>
        <dbReference type="SAM" id="MobiDB-lite"/>
    </source>
</evidence>
<evidence type="ECO:0000313" key="13">
    <source>
        <dbReference type="Proteomes" id="UP001412239"/>
    </source>
</evidence>
<dbReference type="Gene3D" id="2.170.270.10">
    <property type="entry name" value="SET domain"/>
    <property type="match status" value="2"/>
</dbReference>
<dbReference type="AlphaFoldDB" id="A0A292Q918"/>
<dbReference type="GO" id="GO:0032259">
    <property type="term" value="P:methylation"/>
    <property type="evidence" value="ECO:0007669"/>
    <property type="project" value="UniProtKB-KW"/>
</dbReference>
<keyword evidence="6" id="KW-0949">S-adenosyl-L-methionine</keyword>
<feature type="region of interest" description="Disordered" evidence="8">
    <location>
        <begin position="630"/>
        <end position="649"/>
    </location>
</feature>
<keyword evidence="5" id="KW-0808">Transferase</keyword>
<dbReference type="GO" id="GO:0005694">
    <property type="term" value="C:chromosome"/>
    <property type="evidence" value="ECO:0007669"/>
    <property type="project" value="UniProtKB-SubCell"/>
</dbReference>